<dbReference type="OrthoDB" id="630188at2759"/>
<organism evidence="10 11">
    <name type="scientific">Striga hermonthica</name>
    <name type="common">Purple witchweed</name>
    <name type="synonym">Buchnera hermonthica</name>
    <dbReference type="NCBI Taxonomy" id="68872"/>
    <lineage>
        <taxon>Eukaryota</taxon>
        <taxon>Viridiplantae</taxon>
        <taxon>Streptophyta</taxon>
        <taxon>Embryophyta</taxon>
        <taxon>Tracheophyta</taxon>
        <taxon>Spermatophyta</taxon>
        <taxon>Magnoliopsida</taxon>
        <taxon>eudicotyledons</taxon>
        <taxon>Gunneridae</taxon>
        <taxon>Pentapetalae</taxon>
        <taxon>asterids</taxon>
        <taxon>lamiids</taxon>
        <taxon>Lamiales</taxon>
        <taxon>Orobanchaceae</taxon>
        <taxon>Buchnereae</taxon>
        <taxon>Striga</taxon>
    </lineage>
</organism>
<proteinExistence type="inferred from homology"/>
<evidence type="ECO:0000256" key="7">
    <source>
        <dbReference type="SAM" id="Phobius"/>
    </source>
</evidence>
<keyword evidence="5 7" id="KW-1133">Transmembrane helix</keyword>
<evidence type="ECO:0000256" key="5">
    <source>
        <dbReference type="ARBA" id="ARBA00022989"/>
    </source>
</evidence>
<dbReference type="GO" id="GO:0016020">
    <property type="term" value="C:membrane"/>
    <property type="evidence" value="ECO:0007669"/>
    <property type="project" value="UniProtKB-SubCell"/>
</dbReference>
<feature type="transmembrane region" description="Helical" evidence="7">
    <location>
        <begin position="12"/>
        <end position="35"/>
    </location>
</feature>
<comment type="subcellular location">
    <subcellularLocation>
        <location evidence="1">Membrane</location>
        <topology evidence="1">Single-pass membrane protein</topology>
    </subcellularLocation>
</comment>
<evidence type="ECO:0000256" key="2">
    <source>
        <dbReference type="ARBA" id="ARBA00007727"/>
    </source>
</evidence>
<dbReference type="GO" id="GO:0016413">
    <property type="term" value="F:O-acetyltransferase activity"/>
    <property type="evidence" value="ECO:0007669"/>
    <property type="project" value="InterPro"/>
</dbReference>
<evidence type="ECO:0000256" key="4">
    <source>
        <dbReference type="ARBA" id="ARBA00022968"/>
    </source>
</evidence>
<dbReference type="GO" id="GO:0005794">
    <property type="term" value="C:Golgi apparatus"/>
    <property type="evidence" value="ECO:0007669"/>
    <property type="project" value="TreeGrafter"/>
</dbReference>
<reference evidence="10" key="1">
    <citation type="submission" date="2019-12" db="EMBL/GenBank/DDBJ databases">
        <authorList>
            <person name="Scholes J."/>
        </authorList>
    </citation>
    <scope>NUCLEOTIDE SEQUENCE</scope>
</reference>
<evidence type="ECO:0000259" key="9">
    <source>
        <dbReference type="Pfam" id="PF14416"/>
    </source>
</evidence>
<dbReference type="PANTHER" id="PTHR32285">
    <property type="entry name" value="PROTEIN TRICHOME BIREFRINGENCE-LIKE 9-RELATED"/>
    <property type="match status" value="1"/>
</dbReference>
<evidence type="ECO:0000256" key="6">
    <source>
        <dbReference type="ARBA" id="ARBA00023136"/>
    </source>
</evidence>
<name>A0A9N7R8K6_STRHE</name>
<evidence type="ECO:0000256" key="1">
    <source>
        <dbReference type="ARBA" id="ARBA00004167"/>
    </source>
</evidence>
<evidence type="ECO:0000313" key="10">
    <source>
        <dbReference type="EMBL" id="CAA0816618.1"/>
    </source>
</evidence>
<accession>A0A9N7R8K6</accession>
<keyword evidence="6 7" id="KW-0472">Membrane</keyword>
<keyword evidence="3 7" id="KW-0812">Transmembrane</keyword>
<feature type="domain" description="Trichome birefringence-like N-terminal" evidence="9">
    <location>
        <begin position="49"/>
        <end position="102"/>
    </location>
</feature>
<feature type="domain" description="Trichome birefringence-like C-terminal" evidence="8">
    <location>
        <begin position="103"/>
        <end position="392"/>
    </location>
</feature>
<keyword evidence="11" id="KW-1185">Reference proteome</keyword>
<evidence type="ECO:0000259" key="8">
    <source>
        <dbReference type="Pfam" id="PF13839"/>
    </source>
</evidence>
<dbReference type="Proteomes" id="UP001153555">
    <property type="component" value="Unassembled WGS sequence"/>
</dbReference>
<dbReference type="InterPro" id="IPR025846">
    <property type="entry name" value="TBL_N"/>
</dbReference>
<dbReference type="PANTHER" id="PTHR32285:SF324">
    <property type="entry name" value="PROTEIN TRICHOME BIREFRINGENCE-LIKE 25"/>
    <property type="match status" value="1"/>
</dbReference>
<dbReference type="Pfam" id="PF14416">
    <property type="entry name" value="PMR5N"/>
    <property type="match status" value="1"/>
</dbReference>
<comment type="similarity">
    <text evidence="2">Belongs to the PC-esterase family. TBL subfamily.</text>
</comment>
<evidence type="ECO:0000256" key="3">
    <source>
        <dbReference type="ARBA" id="ARBA00022692"/>
    </source>
</evidence>
<sequence>MKLISIHFPSKNLSLLWVKIAAVFFLLLGLAYRFFTSSLCYFHVSAPTESCNLFLGEWVPDFGGPAYTNATCRTIEPPQNCLRNGRPDSDYVYWRWKPKDCDLPKLDPTNFFEIMKDKSLAFIGDSIMRNHVQSLLCILSQVEEAVEVYHDEAYKNRRWTFPSHNFTVSVVWAPFLTRASTFEDDNGVSSGLTHLFLDEPDAIWSKQYNKFNYIVIGAGKWFLKSAIYHEQNVVVGCHNCHEKNTSELGFYYAYRKALNTTLEFMGRSGHRARRVFLRTTTPDHFENGEWDTGGYCNRTVPYRAGEVEVNGVDGRMRAVEMDEFDRAAGKLSGLELLDTTLMSVLRPDGHPGVYRRFHPYEEKGKDGRIQNDCLHWCLPGPIDTWNDLIMAMLVAHK</sequence>
<dbReference type="Pfam" id="PF13839">
    <property type="entry name" value="PC-Esterase"/>
    <property type="match status" value="1"/>
</dbReference>
<gene>
    <name evidence="10" type="ORF">SHERM_16484</name>
</gene>
<keyword evidence="4" id="KW-0735">Signal-anchor</keyword>
<dbReference type="AlphaFoldDB" id="A0A9N7R8K6"/>
<comment type="caution">
    <text evidence="10">The sequence shown here is derived from an EMBL/GenBank/DDBJ whole genome shotgun (WGS) entry which is preliminary data.</text>
</comment>
<protein>
    <submittedName>
        <fullName evidence="10">Protein trichome birefringence-like 25</fullName>
    </submittedName>
</protein>
<dbReference type="InterPro" id="IPR029962">
    <property type="entry name" value="TBL"/>
</dbReference>
<dbReference type="InterPro" id="IPR026057">
    <property type="entry name" value="TBL_C"/>
</dbReference>
<dbReference type="EMBL" id="CACSLK010014277">
    <property type="protein sequence ID" value="CAA0816618.1"/>
    <property type="molecule type" value="Genomic_DNA"/>
</dbReference>
<evidence type="ECO:0000313" key="11">
    <source>
        <dbReference type="Proteomes" id="UP001153555"/>
    </source>
</evidence>